<keyword evidence="1" id="KW-1133">Transmembrane helix</keyword>
<feature type="transmembrane region" description="Helical" evidence="1">
    <location>
        <begin position="251"/>
        <end position="274"/>
    </location>
</feature>
<protein>
    <submittedName>
        <fullName evidence="2">Putative metal-binding membrane protein</fullName>
    </submittedName>
</protein>
<feature type="transmembrane region" description="Helical" evidence="1">
    <location>
        <begin position="206"/>
        <end position="239"/>
    </location>
</feature>
<accession>A0A7W3N0J5</accession>
<organism evidence="2 3">
    <name type="scientific">Thermomonospora cellulosilytica</name>
    <dbReference type="NCBI Taxonomy" id="1411118"/>
    <lineage>
        <taxon>Bacteria</taxon>
        <taxon>Bacillati</taxon>
        <taxon>Actinomycetota</taxon>
        <taxon>Actinomycetes</taxon>
        <taxon>Streptosporangiales</taxon>
        <taxon>Thermomonosporaceae</taxon>
        <taxon>Thermomonospora</taxon>
    </lineage>
</organism>
<keyword evidence="1" id="KW-0812">Transmembrane</keyword>
<reference evidence="2 3" key="1">
    <citation type="submission" date="2020-08" db="EMBL/GenBank/DDBJ databases">
        <title>Sequencing the genomes of 1000 actinobacteria strains.</title>
        <authorList>
            <person name="Klenk H.-P."/>
        </authorList>
    </citation>
    <scope>NUCLEOTIDE SEQUENCE [LARGE SCALE GENOMIC DNA]</scope>
    <source>
        <strain evidence="2 3">DSM 45823</strain>
    </source>
</reference>
<dbReference type="AlphaFoldDB" id="A0A7W3N0J5"/>
<dbReference type="RefSeq" id="WP_182706517.1">
    <property type="nucleotide sequence ID" value="NZ_JACJII010000001.1"/>
</dbReference>
<feature type="transmembrane region" description="Helical" evidence="1">
    <location>
        <begin position="149"/>
        <end position="168"/>
    </location>
</feature>
<evidence type="ECO:0000256" key="1">
    <source>
        <dbReference type="SAM" id="Phobius"/>
    </source>
</evidence>
<keyword evidence="3" id="KW-1185">Reference proteome</keyword>
<name>A0A7W3N0J5_9ACTN</name>
<feature type="transmembrane region" description="Helical" evidence="1">
    <location>
        <begin position="110"/>
        <end position="137"/>
    </location>
</feature>
<feature type="transmembrane region" description="Helical" evidence="1">
    <location>
        <begin position="18"/>
        <end position="35"/>
    </location>
</feature>
<proteinExistence type="predicted"/>
<evidence type="ECO:0000313" key="3">
    <source>
        <dbReference type="Proteomes" id="UP000539313"/>
    </source>
</evidence>
<gene>
    <name evidence="2" type="ORF">HNR21_004186</name>
</gene>
<keyword evidence="1" id="KW-0472">Membrane</keyword>
<dbReference type="Pfam" id="PF09948">
    <property type="entry name" value="PpoB2"/>
    <property type="match status" value="1"/>
</dbReference>
<dbReference type="EMBL" id="JACJII010000001">
    <property type="protein sequence ID" value="MBA9005304.1"/>
    <property type="molecule type" value="Genomic_DNA"/>
</dbReference>
<evidence type="ECO:0000313" key="2">
    <source>
        <dbReference type="EMBL" id="MBA9005304.1"/>
    </source>
</evidence>
<feature type="transmembrane region" description="Helical" evidence="1">
    <location>
        <begin position="74"/>
        <end position="98"/>
    </location>
</feature>
<dbReference type="InterPro" id="IPR018688">
    <property type="entry name" value="PpoB2-like"/>
</dbReference>
<comment type="caution">
    <text evidence="2">The sequence shown here is derived from an EMBL/GenBank/DDBJ whole genome shotgun (WGS) entry which is preliminary data.</text>
</comment>
<dbReference type="Proteomes" id="UP000539313">
    <property type="component" value="Unassembled WGS sequence"/>
</dbReference>
<sequence>MRTAAGPARLRRPPAHELVFVAVLLALSAAAWLMAHRLAAPDMRVGILTGAAQGHRSAHDMAPMPMEHAMGAGVFLGVWLVMTAAMMLPAVTPVIVRLDRLVRRRGDPGVVVYALVTGYLAVWAAAGVAAYGVFLGFQEAVTAGDPMTAARVGAAVPLVAGVYQLTPLKRVCLRRCRSPLAVLVRHGERIVGSRTGALRVGVHHGAFCLGCCWALMVLLLAAGMMSLVWMGAIAAVVLAEKALPHGETLSRLFGAGLIALGVLLIAVPGLAPALA</sequence>